<evidence type="ECO:0000256" key="2">
    <source>
        <dbReference type="ARBA" id="ARBA00004555"/>
    </source>
</evidence>
<dbReference type="InterPro" id="IPR014712">
    <property type="entry name" value="ANTH_dom_sf"/>
</dbReference>
<dbReference type="InterPro" id="IPR011417">
    <property type="entry name" value="ANTH_dom"/>
</dbReference>
<evidence type="ECO:0000256" key="1">
    <source>
        <dbReference type="ARBA" id="ARBA00004132"/>
    </source>
</evidence>
<dbReference type="PROSITE" id="PS50942">
    <property type="entry name" value="ENTH"/>
    <property type="match status" value="1"/>
</dbReference>
<dbReference type="OrthoDB" id="44015at2759"/>
<name>A0A2U1PGW5_ARTAN</name>
<keyword evidence="5" id="KW-0333">Golgi apparatus</keyword>
<dbReference type="PANTHER" id="PTHR22951:SF75">
    <property type="entry name" value="CLATHRIN COAT ASSEMBLY PROTEIN AP180"/>
    <property type="match status" value="1"/>
</dbReference>
<dbReference type="GO" id="GO:0072583">
    <property type="term" value="P:clathrin-dependent endocytosis"/>
    <property type="evidence" value="ECO:0007669"/>
    <property type="project" value="InterPro"/>
</dbReference>
<comment type="subcellular location">
    <subcellularLocation>
        <location evidence="1">Cytoplasmic vesicle</location>
        <location evidence="1">Clathrin-coated vesicle</location>
    </subcellularLocation>
    <subcellularLocation>
        <location evidence="2">Golgi apparatus</location>
    </subcellularLocation>
    <subcellularLocation>
        <location evidence="3">Membrane</location>
        <location evidence="3">Clathrin-coated pit</location>
    </subcellularLocation>
</comment>
<gene>
    <name evidence="10" type="ORF">CTI12_AA154120</name>
</gene>
<evidence type="ECO:0000256" key="8">
    <source>
        <dbReference type="ARBA" id="ARBA00023329"/>
    </source>
</evidence>
<accession>A0A2U1PGW5</accession>
<keyword evidence="8" id="KW-0968">Cytoplasmic vesicle</keyword>
<evidence type="ECO:0000259" key="9">
    <source>
        <dbReference type="PROSITE" id="PS50942"/>
    </source>
</evidence>
<sequence>MPNRLQKAIGAFKDQTSINLAKVNSSSNIHVLVLKATTHDDLPINERYVSEILTLISSNQINTASCVSAIRKRITRTHNWVVALKSLMLVLRIFQDGDPDFPREVLHASNKGDKLLNLSEFSDYSSSTPWDYTGFIRAFALYLDERLDCLLTEKLHRRYTYNKKVDMRHYRKKTNDYFCDMEPAMLLDKIVYWQRLLKRAIETKPTGVAKYNELVLTSVYPVVRESFDLYRDISDGLTLLLDKVLQLEYQSRVSIDEICVKAEKQFEELNEFYSLCKRIGIGKTVEYPTIQFVSRELIGTLQESLKDETDSEELGEALVIMGAGLSSSIENVSDNGSESGSVYKSSEELMSAVIPGVGFSLAIDDVSDKSSETGSEYKSSDELMSLTETIITPAISADIDVYAEQSDNMSSTMPLPVTNSEVDLMSFDDWQANDEQTVTQKQDLEKSILVDMQNKNQEQDLEESILMNQLSHFVDETDSNDCCDLVLAQIPTRQQSDIWLSTFDEFHTITLYNKQHQPLNHCNPFLQDLHDIPVYDSCVAAYWSQNQTCDMLIYM</sequence>
<keyword evidence="6" id="KW-0472">Membrane</keyword>
<dbReference type="InterPro" id="IPR045192">
    <property type="entry name" value="AP180-like"/>
</dbReference>
<dbReference type="SUPFAM" id="SSF48464">
    <property type="entry name" value="ENTH/VHS domain"/>
    <property type="match status" value="1"/>
</dbReference>
<dbReference type="GO" id="GO:0030136">
    <property type="term" value="C:clathrin-coated vesicle"/>
    <property type="evidence" value="ECO:0007669"/>
    <property type="project" value="UniProtKB-SubCell"/>
</dbReference>
<dbReference type="GO" id="GO:0005905">
    <property type="term" value="C:clathrin-coated pit"/>
    <property type="evidence" value="ECO:0007669"/>
    <property type="project" value="UniProtKB-SubCell"/>
</dbReference>
<dbReference type="GO" id="GO:0048268">
    <property type="term" value="P:clathrin coat assembly"/>
    <property type="evidence" value="ECO:0007669"/>
    <property type="project" value="InterPro"/>
</dbReference>
<dbReference type="GO" id="GO:0032050">
    <property type="term" value="F:clathrin heavy chain binding"/>
    <property type="evidence" value="ECO:0007669"/>
    <property type="project" value="TreeGrafter"/>
</dbReference>
<dbReference type="Gene3D" id="1.20.58.150">
    <property type="entry name" value="ANTH domain"/>
    <property type="match status" value="1"/>
</dbReference>
<evidence type="ECO:0000256" key="7">
    <source>
        <dbReference type="ARBA" id="ARBA00023176"/>
    </source>
</evidence>
<dbReference type="STRING" id="35608.A0A2U1PGW5"/>
<comment type="caution">
    <text evidence="10">The sequence shown here is derived from an EMBL/GenBank/DDBJ whole genome shotgun (WGS) entry which is preliminary data.</text>
</comment>
<dbReference type="AlphaFoldDB" id="A0A2U1PGW5"/>
<dbReference type="InterPro" id="IPR008942">
    <property type="entry name" value="ENTH_VHS"/>
</dbReference>
<dbReference type="EMBL" id="PKPP01001169">
    <property type="protein sequence ID" value="PWA85005.1"/>
    <property type="molecule type" value="Genomic_DNA"/>
</dbReference>
<dbReference type="Gene3D" id="1.25.40.90">
    <property type="match status" value="1"/>
</dbReference>
<evidence type="ECO:0000256" key="6">
    <source>
        <dbReference type="ARBA" id="ARBA00023136"/>
    </source>
</evidence>
<dbReference type="GO" id="GO:0005794">
    <property type="term" value="C:Golgi apparatus"/>
    <property type="evidence" value="ECO:0007669"/>
    <property type="project" value="UniProtKB-SubCell"/>
</dbReference>
<evidence type="ECO:0000256" key="5">
    <source>
        <dbReference type="ARBA" id="ARBA00023034"/>
    </source>
</evidence>
<dbReference type="GO" id="GO:0006900">
    <property type="term" value="P:vesicle budding from membrane"/>
    <property type="evidence" value="ECO:0007669"/>
    <property type="project" value="TreeGrafter"/>
</dbReference>
<dbReference type="GO" id="GO:0005545">
    <property type="term" value="F:1-phosphatidylinositol binding"/>
    <property type="evidence" value="ECO:0007669"/>
    <property type="project" value="InterPro"/>
</dbReference>
<keyword evidence="7" id="KW-0168">Coated pit</keyword>
<evidence type="ECO:0000313" key="11">
    <source>
        <dbReference type="Proteomes" id="UP000245207"/>
    </source>
</evidence>
<dbReference type="Proteomes" id="UP000245207">
    <property type="component" value="Unassembled WGS sequence"/>
</dbReference>
<dbReference type="CDD" id="cd16987">
    <property type="entry name" value="ANTH_N_AP180_plant"/>
    <property type="match status" value="1"/>
</dbReference>
<feature type="domain" description="ENTH" evidence="9">
    <location>
        <begin position="21"/>
        <end position="157"/>
    </location>
</feature>
<dbReference type="GO" id="GO:0000149">
    <property type="term" value="F:SNARE binding"/>
    <property type="evidence" value="ECO:0007669"/>
    <property type="project" value="TreeGrafter"/>
</dbReference>
<proteinExistence type="predicted"/>
<dbReference type="InterPro" id="IPR048050">
    <property type="entry name" value="ANTH_N_plant"/>
</dbReference>
<dbReference type="GO" id="GO:0005546">
    <property type="term" value="F:phosphatidylinositol-4,5-bisphosphate binding"/>
    <property type="evidence" value="ECO:0007669"/>
    <property type="project" value="TreeGrafter"/>
</dbReference>
<evidence type="ECO:0000313" key="10">
    <source>
        <dbReference type="EMBL" id="PWA85005.1"/>
    </source>
</evidence>
<keyword evidence="4" id="KW-0254">Endocytosis</keyword>
<reference evidence="10 11" key="1">
    <citation type="journal article" date="2018" name="Mol. Plant">
        <title>The genome of Artemisia annua provides insight into the evolution of Asteraceae family and artemisinin biosynthesis.</title>
        <authorList>
            <person name="Shen Q."/>
            <person name="Zhang L."/>
            <person name="Liao Z."/>
            <person name="Wang S."/>
            <person name="Yan T."/>
            <person name="Shi P."/>
            <person name="Liu M."/>
            <person name="Fu X."/>
            <person name="Pan Q."/>
            <person name="Wang Y."/>
            <person name="Lv Z."/>
            <person name="Lu X."/>
            <person name="Zhang F."/>
            <person name="Jiang W."/>
            <person name="Ma Y."/>
            <person name="Chen M."/>
            <person name="Hao X."/>
            <person name="Li L."/>
            <person name="Tang Y."/>
            <person name="Lv G."/>
            <person name="Zhou Y."/>
            <person name="Sun X."/>
            <person name="Brodelius P.E."/>
            <person name="Rose J.K.C."/>
            <person name="Tang K."/>
        </authorList>
    </citation>
    <scope>NUCLEOTIDE SEQUENCE [LARGE SCALE GENOMIC DNA]</scope>
    <source>
        <strain evidence="11">cv. Huhao1</strain>
        <tissue evidence="10">Leaf</tissue>
    </source>
</reference>
<evidence type="ECO:0000256" key="4">
    <source>
        <dbReference type="ARBA" id="ARBA00022583"/>
    </source>
</evidence>
<dbReference type="SUPFAM" id="SSF89009">
    <property type="entry name" value="GAT-like domain"/>
    <property type="match status" value="1"/>
</dbReference>
<evidence type="ECO:0000256" key="3">
    <source>
        <dbReference type="ARBA" id="ARBA00004600"/>
    </source>
</evidence>
<dbReference type="Pfam" id="PF07651">
    <property type="entry name" value="ANTH"/>
    <property type="match status" value="1"/>
</dbReference>
<organism evidence="10 11">
    <name type="scientific">Artemisia annua</name>
    <name type="common">Sweet wormwood</name>
    <dbReference type="NCBI Taxonomy" id="35608"/>
    <lineage>
        <taxon>Eukaryota</taxon>
        <taxon>Viridiplantae</taxon>
        <taxon>Streptophyta</taxon>
        <taxon>Embryophyta</taxon>
        <taxon>Tracheophyta</taxon>
        <taxon>Spermatophyta</taxon>
        <taxon>Magnoliopsida</taxon>
        <taxon>eudicotyledons</taxon>
        <taxon>Gunneridae</taxon>
        <taxon>Pentapetalae</taxon>
        <taxon>asterids</taxon>
        <taxon>campanulids</taxon>
        <taxon>Asterales</taxon>
        <taxon>Asteraceae</taxon>
        <taxon>Asteroideae</taxon>
        <taxon>Anthemideae</taxon>
        <taxon>Artemisiinae</taxon>
        <taxon>Artemisia</taxon>
    </lineage>
</organism>
<dbReference type="SMART" id="SM00273">
    <property type="entry name" value="ENTH"/>
    <property type="match status" value="1"/>
</dbReference>
<keyword evidence="11" id="KW-1185">Reference proteome</keyword>
<dbReference type="FunFam" id="1.20.58.150:FF:000005">
    <property type="entry name" value="putative clathrin assembly protein At2g25430"/>
    <property type="match status" value="1"/>
</dbReference>
<dbReference type="PANTHER" id="PTHR22951">
    <property type="entry name" value="CLATHRIN ASSEMBLY PROTEIN"/>
    <property type="match status" value="1"/>
</dbReference>
<dbReference type="InterPro" id="IPR013809">
    <property type="entry name" value="ENTH"/>
</dbReference>
<protein>
    <recommendedName>
        <fullName evidence="9">ENTH domain-containing protein</fullName>
    </recommendedName>
</protein>